<dbReference type="EMBL" id="LXPE01000005">
    <property type="protein sequence ID" value="OBA28006.1"/>
    <property type="molecule type" value="Genomic_DNA"/>
</dbReference>
<dbReference type="SUPFAM" id="SSF56214">
    <property type="entry name" value="4'-phosphopantetheinyl transferase"/>
    <property type="match status" value="1"/>
</dbReference>
<gene>
    <name evidence="3" type="ORF">HANVADRAFT_103590</name>
</gene>
<keyword evidence="1" id="KW-0808">Transferase</keyword>
<dbReference type="GO" id="GO:0000287">
    <property type="term" value="F:magnesium ion binding"/>
    <property type="evidence" value="ECO:0007669"/>
    <property type="project" value="InterPro"/>
</dbReference>
<dbReference type="OrthoDB" id="15433at2759"/>
<dbReference type="InterPro" id="IPR008278">
    <property type="entry name" value="4-PPantetheinyl_Trfase_dom"/>
</dbReference>
<name>A0A1B7TH02_9ASCO</name>
<organism evidence="3 4">
    <name type="scientific">Hanseniaspora valbyensis NRRL Y-1626</name>
    <dbReference type="NCBI Taxonomy" id="766949"/>
    <lineage>
        <taxon>Eukaryota</taxon>
        <taxon>Fungi</taxon>
        <taxon>Dikarya</taxon>
        <taxon>Ascomycota</taxon>
        <taxon>Saccharomycotina</taxon>
        <taxon>Saccharomycetes</taxon>
        <taxon>Saccharomycodales</taxon>
        <taxon>Saccharomycodaceae</taxon>
        <taxon>Hanseniaspora</taxon>
    </lineage>
</organism>
<reference evidence="4" key="1">
    <citation type="journal article" date="2016" name="Proc. Natl. Acad. Sci. U.S.A.">
        <title>Comparative genomics of biotechnologically important yeasts.</title>
        <authorList>
            <person name="Riley R."/>
            <person name="Haridas S."/>
            <person name="Wolfe K.H."/>
            <person name="Lopes M.R."/>
            <person name="Hittinger C.T."/>
            <person name="Goeker M."/>
            <person name="Salamov A.A."/>
            <person name="Wisecaver J.H."/>
            <person name="Long T.M."/>
            <person name="Calvey C.H."/>
            <person name="Aerts A.L."/>
            <person name="Barry K.W."/>
            <person name="Choi C."/>
            <person name="Clum A."/>
            <person name="Coughlan A.Y."/>
            <person name="Deshpande S."/>
            <person name="Douglass A.P."/>
            <person name="Hanson S.J."/>
            <person name="Klenk H.-P."/>
            <person name="LaButti K.M."/>
            <person name="Lapidus A."/>
            <person name="Lindquist E.A."/>
            <person name="Lipzen A.M."/>
            <person name="Meier-Kolthoff J.P."/>
            <person name="Ohm R.A."/>
            <person name="Otillar R.P."/>
            <person name="Pangilinan J.L."/>
            <person name="Peng Y."/>
            <person name="Rokas A."/>
            <person name="Rosa C.A."/>
            <person name="Scheuner C."/>
            <person name="Sibirny A.A."/>
            <person name="Slot J.C."/>
            <person name="Stielow J.B."/>
            <person name="Sun H."/>
            <person name="Kurtzman C.P."/>
            <person name="Blackwell M."/>
            <person name="Grigoriev I.V."/>
            <person name="Jeffries T.W."/>
        </authorList>
    </citation>
    <scope>NUCLEOTIDE SEQUENCE [LARGE SCALE GENOMIC DNA]</scope>
    <source>
        <strain evidence="4">NRRL Y-1626</strain>
    </source>
</reference>
<feature type="domain" description="4'-phosphopantetheinyl transferase" evidence="2">
    <location>
        <begin position="5"/>
        <end position="130"/>
    </location>
</feature>
<evidence type="ECO:0000313" key="3">
    <source>
        <dbReference type="EMBL" id="OBA28006.1"/>
    </source>
</evidence>
<accession>A0A1B7TH02</accession>
<dbReference type="AlphaFoldDB" id="A0A1B7TH02"/>
<dbReference type="Gene3D" id="3.90.470.20">
    <property type="entry name" value="4'-phosphopantetheinyl transferase domain"/>
    <property type="match status" value="1"/>
</dbReference>
<sequence length="137" mass="16464">MTILGIGCDIIYLPRIRQIIQRDTKLKRLTAISQKIMHPIEFKEYNNLLLLQDRELLVKYFGSVWCIKEAIYKSMTFKEQQKTPFFQMCKTYCKINDPQQNNRPILIKQDKNNFIKYHLSLSHDTEYIASYLIREKL</sequence>
<dbReference type="Proteomes" id="UP000092321">
    <property type="component" value="Unassembled WGS sequence"/>
</dbReference>
<keyword evidence="4" id="KW-1185">Reference proteome</keyword>
<comment type="caution">
    <text evidence="3">The sequence shown here is derived from an EMBL/GenBank/DDBJ whole genome shotgun (WGS) entry which is preliminary data.</text>
</comment>
<evidence type="ECO:0000259" key="2">
    <source>
        <dbReference type="Pfam" id="PF01648"/>
    </source>
</evidence>
<dbReference type="InterPro" id="IPR037143">
    <property type="entry name" value="4-PPantetheinyl_Trfase_dom_sf"/>
</dbReference>
<protein>
    <recommendedName>
        <fullName evidence="2">4'-phosphopantetheinyl transferase domain-containing protein</fullName>
    </recommendedName>
</protein>
<evidence type="ECO:0000313" key="4">
    <source>
        <dbReference type="Proteomes" id="UP000092321"/>
    </source>
</evidence>
<proteinExistence type="predicted"/>
<dbReference type="Pfam" id="PF01648">
    <property type="entry name" value="ACPS"/>
    <property type="match status" value="1"/>
</dbReference>
<dbReference type="GO" id="GO:0008897">
    <property type="term" value="F:holo-[acyl-carrier-protein] synthase activity"/>
    <property type="evidence" value="ECO:0007669"/>
    <property type="project" value="InterPro"/>
</dbReference>
<evidence type="ECO:0000256" key="1">
    <source>
        <dbReference type="ARBA" id="ARBA00022679"/>
    </source>
</evidence>